<proteinExistence type="predicted"/>
<dbReference type="Proteomes" id="UP001292094">
    <property type="component" value="Unassembled WGS sequence"/>
</dbReference>
<evidence type="ECO:0000313" key="2">
    <source>
        <dbReference type="EMBL" id="KAK4290031.1"/>
    </source>
</evidence>
<feature type="region of interest" description="Disordered" evidence="1">
    <location>
        <begin position="63"/>
        <end position="84"/>
    </location>
</feature>
<organism evidence="2 3">
    <name type="scientific">Petrolisthes manimaculis</name>
    <dbReference type="NCBI Taxonomy" id="1843537"/>
    <lineage>
        <taxon>Eukaryota</taxon>
        <taxon>Metazoa</taxon>
        <taxon>Ecdysozoa</taxon>
        <taxon>Arthropoda</taxon>
        <taxon>Crustacea</taxon>
        <taxon>Multicrustacea</taxon>
        <taxon>Malacostraca</taxon>
        <taxon>Eumalacostraca</taxon>
        <taxon>Eucarida</taxon>
        <taxon>Decapoda</taxon>
        <taxon>Pleocyemata</taxon>
        <taxon>Anomura</taxon>
        <taxon>Galatheoidea</taxon>
        <taxon>Porcellanidae</taxon>
        <taxon>Petrolisthes</taxon>
    </lineage>
</organism>
<name>A0AAE1TLZ0_9EUCA</name>
<evidence type="ECO:0000256" key="1">
    <source>
        <dbReference type="SAM" id="MobiDB-lite"/>
    </source>
</evidence>
<dbReference type="EMBL" id="JAWZYT010005630">
    <property type="protein sequence ID" value="KAK4290031.1"/>
    <property type="molecule type" value="Genomic_DNA"/>
</dbReference>
<sequence>MSDVNILPPLVLPLGLSASDLAELVTNVLVRRAYTTDSPWAQWVVVAALDVLYGYTPPSLPTPLHTQHSPQSLPKQHSPPTQCCPPLLPTPPLHTQCSPSSLTPPSVHSPPSLLTETLPVPLEHKELVRQNKSLVRQKEQLVGQKEPLIGQKEVLVSQNEPPIGQNEPSVVQKYFERDMTDSSHDHHHRSTQSDSEALVKEEVCLSLQCNSNLDINRNIVPYKDVHRVDSGACEKGNEGNNEDMNKKKEGDDEMVNVKIDRKGNHEDSNKRYEGNYEDWNKGDEKYEFGKGIKKGIDSKCRENQQQQSPFGMIKNEALSRGSVSDFGVQVTPRLMGNTCTKWVQVKIAHKVTKKVQTCPSLMEYYYKDTPHKMAGNRDIPHKMAGNRDIPHKMGENRDIPHTMGGNKNNNKPIAPSTQNINTQTDTELHSRETQTVISGIRQKDEGSQTILRIQKDVSVQTITNNEQKQQQNKQLVNVNVQTKANIKQQLKNDNGQTKTNNNPLQQQQKVSQWVLLPLTVTAHKNNKRTSSGEMKHPKNDCDSYHQKGREAIYPSHCFSTYDFHSSPVYSGVSMTTDVNSDSSSSSASCYNPKPFISSSSSCLLFHGRPLVKSKVEKAPLNIPLRAPTSDLQDPRFIRW</sequence>
<feature type="compositionally biased region" description="Polar residues" evidence="1">
    <location>
        <begin position="64"/>
        <end position="75"/>
    </location>
</feature>
<gene>
    <name evidence="2" type="ORF">Pmani_037050</name>
</gene>
<keyword evidence="3" id="KW-1185">Reference proteome</keyword>
<protein>
    <submittedName>
        <fullName evidence="2">Uncharacterized protein</fullName>
    </submittedName>
</protein>
<feature type="region of interest" description="Disordered" evidence="1">
    <location>
        <begin position="231"/>
        <end position="253"/>
    </location>
</feature>
<accession>A0AAE1TLZ0</accession>
<evidence type="ECO:0000313" key="3">
    <source>
        <dbReference type="Proteomes" id="UP001292094"/>
    </source>
</evidence>
<dbReference type="AlphaFoldDB" id="A0AAE1TLZ0"/>
<comment type="caution">
    <text evidence="2">The sequence shown here is derived from an EMBL/GenBank/DDBJ whole genome shotgun (WGS) entry which is preliminary data.</text>
</comment>
<reference evidence="2" key="1">
    <citation type="submission" date="2023-11" db="EMBL/GenBank/DDBJ databases">
        <title>Genome assemblies of two species of porcelain crab, Petrolisthes cinctipes and Petrolisthes manimaculis (Anomura: Porcellanidae).</title>
        <authorList>
            <person name="Angst P."/>
        </authorList>
    </citation>
    <scope>NUCLEOTIDE SEQUENCE</scope>
    <source>
        <strain evidence="2">PB745_02</strain>
        <tissue evidence="2">Gill</tissue>
    </source>
</reference>